<name>A0A8S1LC64_9CILI</name>
<reference evidence="8" key="1">
    <citation type="submission" date="2021-01" db="EMBL/GenBank/DDBJ databases">
        <authorList>
            <consortium name="Genoscope - CEA"/>
            <person name="William W."/>
        </authorList>
    </citation>
    <scope>NUCLEOTIDE SEQUENCE</scope>
</reference>
<dbReference type="Proteomes" id="UP000692954">
    <property type="component" value="Unassembled WGS sequence"/>
</dbReference>
<dbReference type="GO" id="GO:0046872">
    <property type="term" value="F:metal ion binding"/>
    <property type="evidence" value="ECO:0007669"/>
    <property type="project" value="UniProtKB-KW"/>
</dbReference>
<dbReference type="InterPro" id="IPR000086">
    <property type="entry name" value="NUDIX_hydrolase_dom"/>
</dbReference>
<keyword evidence="3" id="KW-0479">Metal-binding</keyword>
<evidence type="ECO:0000259" key="7">
    <source>
        <dbReference type="PROSITE" id="PS51462"/>
    </source>
</evidence>
<keyword evidence="6" id="KW-0464">Manganese</keyword>
<accession>A0A8S1LC64</accession>
<dbReference type="EMBL" id="CAJJDN010000016">
    <property type="protein sequence ID" value="CAD8062226.1"/>
    <property type="molecule type" value="Genomic_DNA"/>
</dbReference>
<comment type="cofactor">
    <cofactor evidence="2">
        <name>Mg(2+)</name>
        <dbReference type="ChEBI" id="CHEBI:18420"/>
    </cofactor>
</comment>
<dbReference type="AlphaFoldDB" id="A0A8S1LC64"/>
<keyword evidence="9" id="KW-1185">Reference proteome</keyword>
<evidence type="ECO:0000256" key="4">
    <source>
        <dbReference type="ARBA" id="ARBA00022801"/>
    </source>
</evidence>
<keyword evidence="4" id="KW-0378">Hydrolase</keyword>
<keyword evidence="5" id="KW-0460">Magnesium</keyword>
<evidence type="ECO:0000256" key="1">
    <source>
        <dbReference type="ARBA" id="ARBA00001936"/>
    </source>
</evidence>
<proteinExistence type="predicted"/>
<feature type="domain" description="Nudix hydrolase" evidence="7">
    <location>
        <begin position="4"/>
        <end position="166"/>
    </location>
</feature>
<evidence type="ECO:0000256" key="6">
    <source>
        <dbReference type="ARBA" id="ARBA00023211"/>
    </source>
</evidence>
<dbReference type="CDD" id="cd18870">
    <property type="entry name" value="NUDIX_AcylCoAdiphos_Nudt19"/>
    <property type="match status" value="1"/>
</dbReference>
<organism evidence="8 9">
    <name type="scientific">Paramecium sonneborni</name>
    <dbReference type="NCBI Taxonomy" id="65129"/>
    <lineage>
        <taxon>Eukaryota</taxon>
        <taxon>Sar</taxon>
        <taxon>Alveolata</taxon>
        <taxon>Ciliophora</taxon>
        <taxon>Intramacronucleata</taxon>
        <taxon>Oligohymenophorea</taxon>
        <taxon>Peniculida</taxon>
        <taxon>Parameciidae</taxon>
        <taxon>Paramecium</taxon>
    </lineage>
</organism>
<evidence type="ECO:0000313" key="8">
    <source>
        <dbReference type="EMBL" id="CAD8062226.1"/>
    </source>
</evidence>
<dbReference type="GO" id="GO:0016818">
    <property type="term" value="F:hydrolase activity, acting on acid anhydrides, in phosphorus-containing anhydrides"/>
    <property type="evidence" value="ECO:0007669"/>
    <property type="project" value="InterPro"/>
</dbReference>
<comment type="cofactor">
    <cofactor evidence="1">
        <name>Mn(2+)</name>
        <dbReference type="ChEBI" id="CHEBI:29035"/>
    </cofactor>
</comment>
<comment type="caution">
    <text evidence="8">The sequence shown here is derived from an EMBL/GenBank/DDBJ whole genome shotgun (WGS) entry which is preliminary data.</text>
</comment>
<gene>
    <name evidence="8" type="ORF">PSON_ATCC_30995.1.T0160236</name>
</gene>
<evidence type="ECO:0000256" key="3">
    <source>
        <dbReference type="ARBA" id="ARBA00022723"/>
    </source>
</evidence>
<evidence type="ECO:0000313" key="9">
    <source>
        <dbReference type="Proteomes" id="UP000692954"/>
    </source>
</evidence>
<sequence length="286" mass="33693">MSICRRSAALILIRDDFKVLMLKRNNDISFGGSFAFPGGVLEETDYKLAQTDSQLILKNHSKYYCNQTYTWYDTSLIAAIRETTEETNISLDSKQLYSQIKPFIRIITPQMMKKRYDTQFFILNLNNYDTLNINKNESISYEWNTPFAFLEKYINNQISLFPPIFLQLIILKQLGSFQNIITYINQGDLLKHTYPHVFQFTNKGILNYPDPNFDLQKLLENEQTDYLKNELKIRYNQIERSDFRFQLEGNLKRLVGHIGKFQNSPLALLNGEIINDNQFTQNKPRF</sequence>
<dbReference type="OrthoDB" id="293713at2759"/>
<dbReference type="PROSITE" id="PS51462">
    <property type="entry name" value="NUDIX"/>
    <property type="match status" value="1"/>
</dbReference>
<dbReference type="PANTHER" id="PTHR12318:SF0">
    <property type="entry name" value="ACYL-COENZYME A DIPHOSPHATASE NUDT19"/>
    <property type="match status" value="1"/>
</dbReference>
<evidence type="ECO:0000256" key="5">
    <source>
        <dbReference type="ARBA" id="ARBA00022842"/>
    </source>
</evidence>
<dbReference type="InterPro" id="IPR039121">
    <property type="entry name" value="NUDT19"/>
</dbReference>
<dbReference type="PANTHER" id="PTHR12318">
    <property type="entry name" value="TESTOSTERONE-REGULATED PROTEIN RP2"/>
    <property type="match status" value="1"/>
</dbReference>
<evidence type="ECO:0000256" key="2">
    <source>
        <dbReference type="ARBA" id="ARBA00001946"/>
    </source>
</evidence>
<protein>
    <recommendedName>
        <fullName evidence="7">Nudix hydrolase domain-containing protein</fullName>
    </recommendedName>
</protein>
<dbReference type="GO" id="GO:0005739">
    <property type="term" value="C:mitochondrion"/>
    <property type="evidence" value="ECO:0007669"/>
    <property type="project" value="TreeGrafter"/>
</dbReference>